<sequence length="85" mass="9767">MPEGAIHGLELASKNERNHAGSPEMCSLLRSNKSIFTMTFGLDSREILPLRYEMSDERTFTLKPSSKQFYRGQFSYFSQEKSIVI</sequence>
<evidence type="ECO:0000313" key="2">
    <source>
        <dbReference type="EMBL" id="PIO70679.1"/>
    </source>
</evidence>
<accession>A0A2G9UK94</accession>
<dbReference type="EMBL" id="KZ346188">
    <property type="protein sequence ID" value="PIO70679.1"/>
    <property type="molecule type" value="Genomic_DNA"/>
</dbReference>
<proteinExistence type="predicted"/>
<evidence type="ECO:0000256" key="1">
    <source>
        <dbReference type="SAM" id="MobiDB-lite"/>
    </source>
</evidence>
<dbReference type="Proteomes" id="UP000230423">
    <property type="component" value="Unassembled WGS sequence"/>
</dbReference>
<keyword evidence="3" id="KW-1185">Reference proteome</keyword>
<organism evidence="2 3">
    <name type="scientific">Teladorsagia circumcincta</name>
    <name type="common">Brown stomach worm</name>
    <name type="synonym">Ostertagia circumcincta</name>
    <dbReference type="NCBI Taxonomy" id="45464"/>
    <lineage>
        <taxon>Eukaryota</taxon>
        <taxon>Metazoa</taxon>
        <taxon>Ecdysozoa</taxon>
        <taxon>Nematoda</taxon>
        <taxon>Chromadorea</taxon>
        <taxon>Rhabditida</taxon>
        <taxon>Rhabditina</taxon>
        <taxon>Rhabditomorpha</taxon>
        <taxon>Strongyloidea</taxon>
        <taxon>Trichostrongylidae</taxon>
        <taxon>Teladorsagia</taxon>
    </lineage>
</organism>
<gene>
    <name evidence="2" type="ORF">TELCIR_07452</name>
</gene>
<dbReference type="AlphaFoldDB" id="A0A2G9UK94"/>
<reference evidence="2 3" key="1">
    <citation type="submission" date="2015-09" db="EMBL/GenBank/DDBJ databases">
        <title>Draft genome of the parasitic nematode Teladorsagia circumcincta isolate WARC Sus (inbred).</title>
        <authorList>
            <person name="Mitreva M."/>
        </authorList>
    </citation>
    <scope>NUCLEOTIDE SEQUENCE [LARGE SCALE GENOMIC DNA]</scope>
    <source>
        <strain evidence="2 3">S</strain>
    </source>
</reference>
<protein>
    <submittedName>
        <fullName evidence="2">Uncharacterized protein</fullName>
    </submittedName>
</protein>
<evidence type="ECO:0000313" key="3">
    <source>
        <dbReference type="Proteomes" id="UP000230423"/>
    </source>
</evidence>
<name>A0A2G9UK94_TELCI</name>
<feature type="region of interest" description="Disordered" evidence="1">
    <location>
        <begin position="1"/>
        <end position="22"/>
    </location>
</feature>